<evidence type="ECO:0000256" key="1">
    <source>
        <dbReference type="ARBA" id="ARBA00022962"/>
    </source>
</evidence>
<keyword evidence="2" id="KW-0378">Hydrolase</keyword>
<dbReference type="InterPro" id="IPR026869">
    <property type="entry name" value="EgtC-like"/>
</dbReference>
<evidence type="ECO:0000259" key="3">
    <source>
        <dbReference type="PROSITE" id="PS51278"/>
    </source>
</evidence>
<accession>A0A1H1Q901</accession>
<sequence length="237" mass="25233">MCRHLAWLGEPRSLADLVLAPEHGLLRQSYQPRRQSHGLMNADGWGVGFHVPGRDEPSRWRSSRPLWSATSFASVAPVLSSGSVLAAVRSATAGMPLDESAAAPFARGRWLLSHNGRVERAVLPSSAEAESVCDSAVLAAHVLAEEPTAARLGEVVRDVAGRDPAARLSLLLLDGERILATTWGDALSYRLDDSGVLVASEPSDDGPGWVDVPDHHLVEATREGVVVTPLDPPGDQP</sequence>
<dbReference type="OrthoDB" id="9804310at2"/>
<dbReference type="CDD" id="cd01908">
    <property type="entry name" value="YafJ"/>
    <property type="match status" value="1"/>
</dbReference>
<dbReference type="RefSeq" id="WP_157682760.1">
    <property type="nucleotide sequence ID" value="NZ_LT629757.1"/>
</dbReference>
<keyword evidence="1 2" id="KW-0315">Glutamine amidotransferase</keyword>
<proteinExistence type="inferred from homology"/>
<dbReference type="Proteomes" id="UP000198859">
    <property type="component" value="Chromosome I"/>
</dbReference>
<dbReference type="Pfam" id="PF13230">
    <property type="entry name" value="GATase_4"/>
    <property type="match status" value="1"/>
</dbReference>
<comment type="catalytic activity">
    <reaction evidence="2">
        <text>gamma-L-glutamyl-hercynylcysteine S-oxide + H2O = S-(hercyn-2-yl)-L-cysteine S-oxide + L-glutamate</text>
        <dbReference type="Rhea" id="RHEA:42684"/>
        <dbReference type="ChEBI" id="CHEBI:15377"/>
        <dbReference type="ChEBI" id="CHEBI:29985"/>
        <dbReference type="ChEBI" id="CHEBI:82703"/>
        <dbReference type="ChEBI" id="CHEBI:82706"/>
        <dbReference type="EC" id="3.5.1.118"/>
    </reaction>
</comment>
<evidence type="ECO:0000313" key="4">
    <source>
        <dbReference type="EMBL" id="SDS19962.1"/>
    </source>
</evidence>
<dbReference type="NCBIfam" id="TIGR03442">
    <property type="entry name" value="ergothioneine biosynthesis protein EgtC"/>
    <property type="match status" value="1"/>
</dbReference>
<reference evidence="5" key="1">
    <citation type="submission" date="2016-10" db="EMBL/GenBank/DDBJ databases">
        <authorList>
            <person name="Varghese N."/>
            <person name="Submissions S."/>
        </authorList>
    </citation>
    <scope>NUCLEOTIDE SEQUENCE [LARGE SCALE GENOMIC DNA]</scope>
    <source>
        <strain evidence="5">DSM 22127</strain>
    </source>
</reference>
<keyword evidence="5" id="KW-1185">Reference proteome</keyword>
<comment type="pathway">
    <text evidence="2">Amino-acid biosynthesis; ergothioneine biosynthesis.</text>
</comment>
<dbReference type="EMBL" id="LT629757">
    <property type="protein sequence ID" value="SDS19962.1"/>
    <property type="molecule type" value="Genomic_DNA"/>
</dbReference>
<comment type="function">
    <text evidence="2">Catalyzes the hydrolysis of the gamma-glutamyl amide bond of hercynyl-gamma-L-glutamyl-L-cysteine sulfoxide to produce hercynylcysteine sulfoxide, a step in the biosynthesis pathway of ergothioneine.</text>
</comment>
<dbReference type="GO" id="GO:0016740">
    <property type="term" value="F:transferase activity"/>
    <property type="evidence" value="ECO:0007669"/>
    <property type="project" value="UniProtKB-KW"/>
</dbReference>
<dbReference type="HAMAP" id="MF_02036">
    <property type="entry name" value="EgtC"/>
    <property type="match status" value="1"/>
</dbReference>
<dbReference type="InterPro" id="IPR017808">
    <property type="entry name" value="EgtC"/>
</dbReference>
<gene>
    <name evidence="2" type="primary">egtC</name>
    <name evidence="4" type="ORF">SAMN04488570_1350</name>
</gene>
<dbReference type="STRING" id="642780.SAMN04488570_1350"/>
<dbReference type="InterPro" id="IPR032889">
    <property type="entry name" value="EgtC_Actinobacteria"/>
</dbReference>
<keyword evidence="4" id="KW-0808">Transferase</keyword>
<feature type="domain" description="Glutamine amidotransferase type-2" evidence="3">
    <location>
        <begin position="2"/>
        <end position="237"/>
    </location>
</feature>
<dbReference type="GO" id="GO:0052699">
    <property type="term" value="P:ergothioneine biosynthetic process"/>
    <property type="evidence" value="ECO:0007669"/>
    <property type="project" value="UniProtKB-UniRule"/>
</dbReference>
<dbReference type="PANTHER" id="PTHR43187">
    <property type="entry name" value="GLUTAMINE AMIDOTRANSFERASE DUG3-RELATED"/>
    <property type="match status" value="1"/>
</dbReference>
<dbReference type="EC" id="3.5.1.118" evidence="2"/>
<dbReference type="InterPro" id="IPR017932">
    <property type="entry name" value="GATase_2_dom"/>
</dbReference>
<organism evidence="4 5">
    <name type="scientific">Nocardioides scoriae</name>
    <dbReference type="NCBI Taxonomy" id="642780"/>
    <lineage>
        <taxon>Bacteria</taxon>
        <taxon>Bacillati</taxon>
        <taxon>Actinomycetota</taxon>
        <taxon>Actinomycetes</taxon>
        <taxon>Propionibacteriales</taxon>
        <taxon>Nocardioidaceae</taxon>
        <taxon>Nocardioides</taxon>
    </lineage>
</organism>
<evidence type="ECO:0000313" key="5">
    <source>
        <dbReference type="Proteomes" id="UP000198859"/>
    </source>
</evidence>
<name>A0A1H1Q901_9ACTN</name>
<dbReference type="GO" id="GO:0016811">
    <property type="term" value="F:hydrolase activity, acting on carbon-nitrogen (but not peptide) bonds, in linear amides"/>
    <property type="evidence" value="ECO:0007669"/>
    <property type="project" value="UniProtKB-UniRule"/>
</dbReference>
<dbReference type="Gene3D" id="3.60.20.10">
    <property type="entry name" value="Glutamine Phosphoribosylpyrophosphate, subunit 1, domain 1"/>
    <property type="match status" value="1"/>
</dbReference>
<dbReference type="AlphaFoldDB" id="A0A1H1Q901"/>
<dbReference type="UniPathway" id="UPA01014"/>
<dbReference type="SUPFAM" id="SSF56235">
    <property type="entry name" value="N-terminal nucleophile aminohydrolases (Ntn hydrolases)"/>
    <property type="match status" value="1"/>
</dbReference>
<evidence type="ECO:0000256" key="2">
    <source>
        <dbReference type="HAMAP-Rule" id="MF_02036"/>
    </source>
</evidence>
<dbReference type="PANTHER" id="PTHR43187:SF2">
    <property type="entry name" value="GAMMA-GLUTAMYL-HERCYNYLCYSTEINE SULFOXIDE HYDROLASE"/>
    <property type="match status" value="1"/>
</dbReference>
<dbReference type="InterPro" id="IPR052373">
    <property type="entry name" value="Gamma-glu_amide_hydrolase"/>
</dbReference>
<protein>
    <recommendedName>
        <fullName evidence="2">Gamma-glutamyl-hercynylcysteine sulfoxide hydrolase</fullName>
        <ecNumber evidence="2">3.5.1.118</ecNumber>
    </recommendedName>
    <alternativeName>
        <fullName evidence="2">Gamma-glutamyl hercynylcysteine S-oxide hydrolase</fullName>
    </alternativeName>
</protein>
<dbReference type="InterPro" id="IPR029055">
    <property type="entry name" value="Ntn_hydrolases_N"/>
</dbReference>
<dbReference type="PROSITE" id="PS51278">
    <property type="entry name" value="GATASE_TYPE_2"/>
    <property type="match status" value="1"/>
</dbReference>